<gene>
    <name evidence="1" type="ORF">CLSA_c20620</name>
</gene>
<accession>U5MR21</accession>
<dbReference type="HOGENOM" id="CLU_2300942_0_0_9"/>
<dbReference type="EMBL" id="CP006721">
    <property type="protein sequence ID" value="AGX43045.1"/>
    <property type="molecule type" value="Genomic_DNA"/>
</dbReference>
<evidence type="ECO:0000313" key="1">
    <source>
        <dbReference type="EMBL" id="AGX43045.1"/>
    </source>
</evidence>
<keyword evidence="2" id="KW-1185">Reference proteome</keyword>
<dbReference type="PATRIC" id="fig|1345695.10.peg.1337"/>
<sequence length="100" mass="11327">MKKTINEFYAYNGNMGLSNFCKGKNMTKSQFHYFKKKLNINKETVIFHAVSLNEDANIIKSTETSAANEVIISIRKAKIHIPSSEILLISSIIKELMAKC</sequence>
<name>U5MR21_CLOSA</name>
<dbReference type="Proteomes" id="UP000017118">
    <property type="component" value="Chromosome"/>
</dbReference>
<dbReference type="GeneID" id="55474518"/>
<evidence type="ECO:0000313" key="2">
    <source>
        <dbReference type="Proteomes" id="UP000017118"/>
    </source>
</evidence>
<dbReference type="AlphaFoldDB" id="U5MR21"/>
<organism evidence="1 2">
    <name type="scientific">Clostridium saccharobutylicum DSM 13864</name>
    <dbReference type="NCBI Taxonomy" id="1345695"/>
    <lineage>
        <taxon>Bacteria</taxon>
        <taxon>Bacillati</taxon>
        <taxon>Bacillota</taxon>
        <taxon>Clostridia</taxon>
        <taxon>Eubacteriales</taxon>
        <taxon>Clostridiaceae</taxon>
        <taxon>Clostridium</taxon>
    </lineage>
</organism>
<dbReference type="KEGG" id="csb:CLSA_c20620"/>
<protein>
    <submittedName>
        <fullName evidence="1">Uncharacterized protein</fullName>
    </submittedName>
</protein>
<dbReference type="RefSeq" id="WP_022746156.1">
    <property type="nucleotide sequence ID" value="NC_022571.1"/>
</dbReference>
<proteinExistence type="predicted"/>
<reference evidence="1 2" key="1">
    <citation type="journal article" date="2013" name="Genome Announc.">
        <title>Complete Genome Sequence of the Solvent Producer Clostridium saccharobutylicum NCP262 (DSM 13864).</title>
        <authorList>
            <person name="Poehlein A."/>
            <person name="Hartwich K."/>
            <person name="Krabben P."/>
            <person name="Ehrenreich A."/>
            <person name="Liebl W."/>
            <person name="Durre P."/>
            <person name="Gottschalk G."/>
            <person name="Daniel R."/>
        </authorList>
    </citation>
    <scope>NUCLEOTIDE SEQUENCE [LARGE SCALE GENOMIC DNA]</scope>
    <source>
        <strain evidence="1">DSM 13864</strain>
    </source>
</reference>